<sequence>MAQQTNVTIDMDKDTLQHAVTSVIEHLSLYPPTEEEHTIEYSLGLQVLFDCLKATFNS</sequence>
<organism evidence="1">
    <name type="scientific">Siphoviridae sp. cty1O100</name>
    <dbReference type="NCBI Taxonomy" id="2825743"/>
    <lineage>
        <taxon>Viruses</taxon>
        <taxon>Duplodnaviria</taxon>
        <taxon>Heunggongvirae</taxon>
        <taxon>Uroviricota</taxon>
        <taxon>Caudoviricetes</taxon>
    </lineage>
</organism>
<evidence type="ECO:0000313" key="1">
    <source>
        <dbReference type="EMBL" id="DAE13909.1"/>
    </source>
</evidence>
<dbReference type="EMBL" id="BK015572">
    <property type="protein sequence ID" value="DAE13909.1"/>
    <property type="molecule type" value="Genomic_DNA"/>
</dbReference>
<name>A0A8S5Q5F3_9CAUD</name>
<proteinExistence type="predicted"/>
<reference evidence="1" key="1">
    <citation type="journal article" date="2021" name="Proc. Natl. Acad. Sci. U.S.A.">
        <title>A Catalog of Tens of Thousands of Viruses from Human Metagenomes Reveals Hidden Associations with Chronic Diseases.</title>
        <authorList>
            <person name="Tisza M.J."/>
            <person name="Buck C.B."/>
        </authorList>
    </citation>
    <scope>NUCLEOTIDE SEQUENCE</scope>
    <source>
        <strain evidence="1">Cty1O100</strain>
    </source>
</reference>
<protein>
    <submittedName>
        <fullName evidence="1">Uncharacterized protein</fullName>
    </submittedName>
</protein>
<accession>A0A8S5Q5F3</accession>